<reference evidence="1" key="1">
    <citation type="submission" date="2023-08" db="EMBL/GenBank/DDBJ databases">
        <title>Black Yeasts Isolated from many extreme environments.</title>
        <authorList>
            <person name="Coleine C."/>
            <person name="Stajich J.E."/>
            <person name="Selbmann L."/>
        </authorList>
    </citation>
    <scope>NUCLEOTIDE SEQUENCE</scope>
    <source>
        <strain evidence="1">CCFEE 5810</strain>
    </source>
</reference>
<accession>A0AAN7W303</accession>
<name>A0AAN7W303_9PEZI</name>
<evidence type="ECO:0000313" key="2">
    <source>
        <dbReference type="Proteomes" id="UP001310594"/>
    </source>
</evidence>
<dbReference type="Proteomes" id="UP001310594">
    <property type="component" value="Unassembled WGS sequence"/>
</dbReference>
<organism evidence="1 2">
    <name type="scientific">Elasticomyces elasticus</name>
    <dbReference type="NCBI Taxonomy" id="574655"/>
    <lineage>
        <taxon>Eukaryota</taxon>
        <taxon>Fungi</taxon>
        <taxon>Dikarya</taxon>
        <taxon>Ascomycota</taxon>
        <taxon>Pezizomycotina</taxon>
        <taxon>Dothideomycetes</taxon>
        <taxon>Dothideomycetidae</taxon>
        <taxon>Mycosphaerellales</taxon>
        <taxon>Teratosphaeriaceae</taxon>
        <taxon>Elasticomyces</taxon>
    </lineage>
</organism>
<dbReference type="EMBL" id="JAVRQU010000015">
    <property type="protein sequence ID" value="KAK5694492.1"/>
    <property type="molecule type" value="Genomic_DNA"/>
</dbReference>
<protein>
    <submittedName>
        <fullName evidence="1">Uncharacterized protein</fullName>
    </submittedName>
</protein>
<sequence>MSADDQTPVATLTLSQEVKASADDTETYFIDQETGMSFYTSKELEEYQHRDRRPAREDRELFVDNPVMRWGREGFKYPLKIQTPHPYDLVYIYAKAAVNEHNDRLIAAVTHPLHAFTLKHDPLTLEALSISPTMFYEGGCDSTPAVHVLVRHELFVKIQLKLVCDIEFGWSSITVMVRDDDRWIRFAEFIKTLKGSTMSTVGWSGYHLQYLWWREMKRLAKTSKSPGAGLEVATLPGPMGDLEKLPVELHSTMLLHCIGERVMPHQEYVTRGQSQVYVTFITRGENMRLRRSSGYGPGQYAPRAVYQSNTNILRLNKATRDLALEVLNKNTIKVYYERTPLVSHTSANHQFLRRDTGAEVLKDFDLLTELKLHFRPSDDTTTSPWAGREPYASRRLPCLKALFDMILCYAAEYVTHIPTVQLTGRIHEDIKEKWELVFNDRTATDHTGWIEEQKAEIQSLPRFAL</sequence>
<proteinExistence type="predicted"/>
<evidence type="ECO:0000313" key="1">
    <source>
        <dbReference type="EMBL" id="KAK5694492.1"/>
    </source>
</evidence>
<comment type="caution">
    <text evidence="1">The sequence shown here is derived from an EMBL/GenBank/DDBJ whole genome shotgun (WGS) entry which is preliminary data.</text>
</comment>
<gene>
    <name evidence="1" type="ORF">LTR97_009082</name>
</gene>
<dbReference type="AlphaFoldDB" id="A0AAN7W303"/>